<dbReference type="EMBL" id="GBRH01204978">
    <property type="protein sequence ID" value="JAD92917.1"/>
    <property type="molecule type" value="Transcribed_RNA"/>
</dbReference>
<protein>
    <submittedName>
        <fullName evidence="1">Uncharacterized protein</fullName>
    </submittedName>
</protein>
<proteinExistence type="predicted"/>
<dbReference type="AlphaFoldDB" id="A0A0A9EAA0"/>
<evidence type="ECO:0000313" key="1">
    <source>
        <dbReference type="EMBL" id="JAD92917.1"/>
    </source>
</evidence>
<reference evidence="1" key="2">
    <citation type="journal article" date="2015" name="Data Brief">
        <title>Shoot transcriptome of the giant reed, Arundo donax.</title>
        <authorList>
            <person name="Barrero R.A."/>
            <person name="Guerrero F.D."/>
            <person name="Moolhuijzen P."/>
            <person name="Goolsby J.A."/>
            <person name="Tidwell J."/>
            <person name="Bellgard S.E."/>
            <person name="Bellgard M.I."/>
        </authorList>
    </citation>
    <scope>NUCLEOTIDE SEQUENCE</scope>
    <source>
        <tissue evidence="1">Shoot tissue taken approximately 20 cm above the soil surface</tissue>
    </source>
</reference>
<accession>A0A0A9EAA0</accession>
<sequence length="61" mass="6461">MDQEPTNMGMPASDLVIYAWLSLLRSPCPSRSCNSEPASSSACAAFFCASLALSACSLTWL</sequence>
<organism evidence="1">
    <name type="scientific">Arundo donax</name>
    <name type="common">Giant reed</name>
    <name type="synonym">Donax arundinaceus</name>
    <dbReference type="NCBI Taxonomy" id="35708"/>
    <lineage>
        <taxon>Eukaryota</taxon>
        <taxon>Viridiplantae</taxon>
        <taxon>Streptophyta</taxon>
        <taxon>Embryophyta</taxon>
        <taxon>Tracheophyta</taxon>
        <taxon>Spermatophyta</taxon>
        <taxon>Magnoliopsida</taxon>
        <taxon>Liliopsida</taxon>
        <taxon>Poales</taxon>
        <taxon>Poaceae</taxon>
        <taxon>PACMAD clade</taxon>
        <taxon>Arundinoideae</taxon>
        <taxon>Arundineae</taxon>
        <taxon>Arundo</taxon>
    </lineage>
</organism>
<reference evidence="1" key="1">
    <citation type="submission" date="2014-09" db="EMBL/GenBank/DDBJ databases">
        <authorList>
            <person name="Magalhaes I.L.F."/>
            <person name="Oliveira U."/>
            <person name="Santos F.R."/>
            <person name="Vidigal T.H.D.A."/>
            <person name="Brescovit A.D."/>
            <person name="Santos A.J."/>
        </authorList>
    </citation>
    <scope>NUCLEOTIDE SEQUENCE</scope>
    <source>
        <tissue evidence="1">Shoot tissue taken approximately 20 cm above the soil surface</tissue>
    </source>
</reference>
<name>A0A0A9EAA0_ARUDO</name>